<reference evidence="1" key="2">
    <citation type="submission" date="2023-01" db="EMBL/GenBank/DDBJ databases">
        <authorList>
            <person name="Petersen C."/>
        </authorList>
    </citation>
    <scope>NUCLEOTIDE SEQUENCE</scope>
    <source>
        <strain evidence="1">IBT 17514</strain>
    </source>
</reference>
<dbReference type="EMBL" id="JAQJAN010000002">
    <property type="protein sequence ID" value="KAJ5738122.1"/>
    <property type="molecule type" value="Genomic_DNA"/>
</dbReference>
<comment type="caution">
    <text evidence="1">The sequence shown here is derived from an EMBL/GenBank/DDBJ whole genome shotgun (WGS) entry which is preliminary data.</text>
</comment>
<name>A0AAD6MZQ0_9EURO</name>
<reference evidence="1" key="1">
    <citation type="journal article" date="2023" name="IMA Fungus">
        <title>Comparative genomic study of the Penicillium genus elucidates a diverse pangenome and 15 lateral gene transfer events.</title>
        <authorList>
            <person name="Petersen C."/>
            <person name="Sorensen T."/>
            <person name="Nielsen M.R."/>
            <person name="Sondergaard T.E."/>
            <person name="Sorensen J.L."/>
            <person name="Fitzpatrick D.A."/>
            <person name="Frisvad J.C."/>
            <person name="Nielsen K.L."/>
        </authorList>
    </citation>
    <scope>NUCLEOTIDE SEQUENCE</scope>
    <source>
        <strain evidence="1">IBT 17514</strain>
    </source>
</reference>
<evidence type="ECO:0000313" key="2">
    <source>
        <dbReference type="Proteomes" id="UP001215712"/>
    </source>
</evidence>
<dbReference type="AlphaFoldDB" id="A0AAD6MZQ0"/>
<organism evidence="1 2">
    <name type="scientific">Penicillium malachiteum</name>
    <dbReference type="NCBI Taxonomy" id="1324776"/>
    <lineage>
        <taxon>Eukaryota</taxon>
        <taxon>Fungi</taxon>
        <taxon>Dikarya</taxon>
        <taxon>Ascomycota</taxon>
        <taxon>Pezizomycotina</taxon>
        <taxon>Eurotiomycetes</taxon>
        <taxon>Eurotiomycetidae</taxon>
        <taxon>Eurotiales</taxon>
        <taxon>Aspergillaceae</taxon>
        <taxon>Penicillium</taxon>
    </lineage>
</organism>
<dbReference type="Proteomes" id="UP001215712">
    <property type="component" value="Unassembled WGS sequence"/>
</dbReference>
<evidence type="ECO:0000313" key="1">
    <source>
        <dbReference type="EMBL" id="KAJ5738122.1"/>
    </source>
</evidence>
<protein>
    <submittedName>
        <fullName evidence="1">Actin-like ATPase domain-containing protein</fullName>
    </submittedName>
</protein>
<sequence>MTIVIDRQNSLTAVVQGAIAWGSGKVELRSMRSPCHFGLSTMNPVDFPLPISSCLGPAFQNDPIYWLVKKGDRLRTDVMIQGVGTLIHREGESYMKVINIFSSGSNDPPTRVSERGPSKISTLAIDISSINLSDCERGEGGGPCAWKVNYMITARLGDTDGTIHFDIYWDKTHLVNWKFKPGFIRY</sequence>
<proteinExistence type="predicted"/>
<keyword evidence="2" id="KW-1185">Reference proteome</keyword>
<accession>A0AAD6MZQ0</accession>
<gene>
    <name evidence="1" type="ORF">N7493_001277</name>
</gene>